<sequence length="145" mass="15923">MGRPLAILLVEDEPFVTLTVAEMLGDMGHSVIKAQDGAAGLEAFERHPGIDLLITDIGLPRMRGDALAARCRETRPDLPVIFITGYPAADEIETQRTVFVGKPFHTAELISAILEIRPLKPGQTLAGRREAIRRVLRETLATVMR</sequence>
<evidence type="ECO:0000259" key="3">
    <source>
        <dbReference type="PROSITE" id="PS50110"/>
    </source>
</evidence>
<dbReference type="AlphaFoldDB" id="A0AAU7JJP9"/>
<dbReference type="PROSITE" id="PS50110">
    <property type="entry name" value="RESPONSE_REGULATORY"/>
    <property type="match status" value="1"/>
</dbReference>
<dbReference type="SUPFAM" id="SSF52172">
    <property type="entry name" value="CheY-like"/>
    <property type="match status" value="1"/>
</dbReference>
<dbReference type="InterPro" id="IPR001789">
    <property type="entry name" value="Sig_transdc_resp-reg_receiver"/>
</dbReference>
<dbReference type="Gene3D" id="3.40.50.2300">
    <property type="match status" value="1"/>
</dbReference>
<dbReference type="InterPro" id="IPR011006">
    <property type="entry name" value="CheY-like_superfamily"/>
</dbReference>
<feature type="domain" description="Response regulatory" evidence="3">
    <location>
        <begin position="6"/>
        <end position="117"/>
    </location>
</feature>
<name>A0AAU7JJP9_9HYPH</name>
<protein>
    <submittedName>
        <fullName evidence="4">Response regulator</fullName>
    </submittedName>
</protein>
<dbReference type="PANTHER" id="PTHR44591:SF21">
    <property type="entry name" value="TWO-COMPONENT RESPONSE REGULATOR"/>
    <property type="match status" value="1"/>
</dbReference>
<feature type="modified residue" description="4-aspartylphosphate" evidence="2">
    <location>
        <position position="56"/>
    </location>
</feature>
<evidence type="ECO:0000256" key="2">
    <source>
        <dbReference type="PROSITE-ProRule" id="PRU00169"/>
    </source>
</evidence>
<evidence type="ECO:0000313" key="4">
    <source>
        <dbReference type="EMBL" id="XBO40523.1"/>
    </source>
</evidence>
<evidence type="ECO:0000256" key="1">
    <source>
        <dbReference type="ARBA" id="ARBA00022553"/>
    </source>
</evidence>
<reference evidence="4" key="1">
    <citation type="submission" date="2024-05" db="EMBL/GenBank/DDBJ databases">
        <authorList>
            <person name="Kim S."/>
            <person name="Heo J."/>
            <person name="Choi H."/>
            <person name="Choi Y."/>
            <person name="Kwon S.-W."/>
            <person name="Kim Y."/>
        </authorList>
    </citation>
    <scope>NUCLEOTIDE SEQUENCE</scope>
    <source>
        <strain evidence="4">KACC 23698</strain>
    </source>
</reference>
<dbReference type="SMART" id="SM00448">
    <property type="entry name" value="REC"/>
    <property type="match status" value="1"/>
</dbReference>
<dbReference type="RefSeq" id="WP_406857384.1">
    <property type="nucleotide sequence ID" value="NZ_CP157484.1"/>
</dbReference>
<dbReference type="InterPro" id="IPR050595">
    <property type="entry name" value="Bact_response_regulator"/>
</dbReference>
<dbReference type="GO" id="GO:0000160">
    <property type="term" value="P:phosphorelay signal transduction system"/>
    <property type="evidence" value="ECO:0007669"/>
    <property type="project" value="InterPro"/>
</dbReference>
<gene>
    <name evidence="4" type="ORF">ABEG18_07095</name>
</gene>
<dbReference type="Pfam" id="PF00072">
    <property type="entry name" value="Response_reg"/>
    <property type="match status" value="1"/>
</dbReference>
<keyword evidence="1 2" id="KW-0597">Phosphoprotein</keyword>
<accession>A0AAU7JJP9</accession>
<dbReference type="PANTHER" id="PTHR44591">
    <property type="entry name" value="STRESS RESPONSE REGULATOR PROTEIN 1"/>
    <property type="match status" value="1"/>
</dbReference>
<organism evidence="4">
    <name type="scientific">Alsobacter sp. KACC 23698</name>
    <dbReference type="NCBI Taxonomy" id="3149229"/>
    <lineage>
        <taxon>Bacteria</taxon>
        <taxon>Pseudomonadati</taxon>
        <taxon>Pseudomonadota</taxon>
        <taxon>Alphaproteobacteria</taxon>
        <taxon>Hyphomicrobiales</taxon>
        <taxon>Alsobacteraceae</taxon>
        <taxon>Alsobacter</taxon>
    </lineage>
</organism>
<dbReference type="EMBL" id="CP157484">
    <property type="protein sequence ID" value="XBO40523.1"/>
    <property type="molecule type" value="Genomic_DNA"/>
</dbReference>
<proteinExistence type="predicted"/>